<feature type="region of interest" description="Disordered" evidence="6">
    <location>
        <begin position="395"/>
        <end position="434"/>
    </location>
</feature>
<evidence type="ECO:0000259" key="7">
    <source>
        <dbReference type="PROSITE" id="PS50203"/>
    </source>
</evidence>
<dbReference type="MEROPS" id="C02.008"/>
<protein>
    <recommendedName>
        <fullName evidence="7">Calpain catalytic domain-containing protein</fullName>
    </recommendedName>
</protein>
<dbReference type="InterPro" id="IPR038765">
    <property type="entry name" value="Papain-like_cys_pep_sf"/>
</dbReference>
<dbReference type="OrthoDB" id="167576at2759"/>
<dbReference type="InterPro" id="IPR036213">
    <property type="entry name" value="Calpain_III_sf"/>
</dbReference>
<evidence type="ECO:0000256" key="5">
    <source>
        <dbReference type="PROSITE-ProRule" id="PRU00239"/>
    </source>
</evidence>
<organism evidence="8 9">
    <name type="scientific">Macrophomina phaseolina (strain MS6)</name>
    <name type="common">Charcoal rot fungus</name>
    <dbReference type="NCBI Taxonomy" id="1126212"/>
    <lineage>
        <taxon>Eukaryota</taxon>
        <taxon>Fungi</taxon>
        <taxon>Dikarya</taxon>
        <taxon>Ascomycota</taxon>
        <taxon>Pezizomycotina</taxon>
        <taxon>Dothideomycetes</taxon>
        <taxon>Dothideomycetes incertae sedis</taxon>
        <taxon>Botryosphaeriales</taxon>
        <taxon>Botryosphaeriaceae</taxon>
        <taxon>Macrophomina</taxon>
    </lineage>
</organism>
<dbReference type="Gene3D" id="3.90.70.10">
    <property type="entry name" value="Cysteine proteinases"/>
    <property type="match status" value="1"/>
</dbReference>
<dbReference type="GO" id="GO:0004198">
    <property type="term" value="F:calcium-dependent cysteine-type endopeptidase activity"/>
    <property type="evidence" value="ECO:0007669"/>
    <property type="project" value="InterPro"/>
</dbReference>
<dbReference type="eggNOG" id="KOG0045">
    <property type="taxonomic scope" value="Eukaryota"/>
</dbReference>
<dbReference type="PANTHER" id="PTHR46143:SF1">
    <property type="entry name" value="CALPAIN-7"/>
    <property type="match status" value="1"/>
</dbReference>
<dbReference type="InterPro" id="IPR022682">
    <property type="entry name" value="Calpain_domain_III"/>
</dbReference>
<dbReference type="InterPro" id="IPR051297">
    <property type="entry name" value="PalB/RIM13"/>
</dbReference>
<sequence>MTAQARISAMTAELEALKSHPADAQTRDEALKLAIKAAELCMKALKVATDKQQKADLSAQCQVLLGEAERIKKSPEWPATSALPSISSLSLNPEPPRPATFPLQKPKVDMPAPVSDRVLTTSEQIILLKSSKINGATFPPWKTEPADTDFIGNIHTLDNDDNILRLSESQREHFWKWRRADDATMTAATSVDLVQDAATDCSVVSSLVVARARAERLNEKKPLSATIFPYDHGKGVPKVSENGKYVFRLNFNGCWRKVEVDSRLPASLSSRMLHVFDRNNPSLLWPALLEKAYLKVRGGYDFPGSSSCTDLWTIFGWIPEQIHLPEADMMPDELWSRLFKSFGFGDILMTVGTGNMSRRTERELGLVSQHNYAVLDLKEENGARKLLLKNPWAQGEPWTGPGRPSPPLLPSHEHDKPLAASQPRPDVEPEDAGTRRQYTNLREDHEKMAPGTFWVNLEHVFQNFDNIYVNWNPALFRYRQDIHFEWDLASLRLVPGCLVDNPQFSLKVEGSEPIWLLLSRHFKNHDSDIPSSGVYSDDDRSKSSVPVDLAPGYISLYIFDEGGNRVYTSLEAMESDAFVSSPQMLLKWKNPAKSTYTVVVEQMELPSSTYSFTLSAFSRQRVCLNFANKKFGHSAKLKSAWNKDTGGGNLQSPTFSKNPQFKLTVPQATSLAILLQVPDGSIKSNVVVLHGKGKRMHAVRTRDIVVSSGLYKKHCAFAEVKNVDPGIYTLACSTFEAGQRAEFELRVDSDTPCKLAPIPQEGAGRLLTQLAKACFSPASNRIAAPIVPRKLVRVEIVAKFARAYGSHEAESQMGSPLRVTIEIGRGPDRRILIASADGDYSDAEVGVRTTEVDLRPDMLLQGDMWLVLDRLSGPSTGGPECYSVDLFCDSMDGLSVGVWRGWDA</sequence>
<dbReference type="Proteomes" id="UP000007129">
    <property type="component" value="Unassembled WGS sequence"/>
</dbReference>
<feature type="active site" evidence="5">
    <location>
        <position position="370"/>
    </location>
</feature>
<keyword evidence="3 5" id="KW-0378">Hydrolase</keyword>
<feature type="active site" evidence="5">
    <location>
        <position position="201"/>
    </location>
</feature>
<evidence type="ECO:0000313" key="8">
    <source>
        <dbReference type="EMBL" id="EKG12181.1"/>
    </source>
</evidence>
<dbReference type="InterPro" id="IPR001300">
    <property type="entry name" value="Peptidase_C2_calpain_cat"/>
</dbReference>
<dbReference type="EMBL" id="AHHD01000456">
    <property type="protein sequence ID" value="EKG12181.1"/>
    <property type="molecule type" value="Genomic_DNA"/>
</dbReference>
<dbReference type="AlphaFoldDB" id="K2QQJ0"/>
<dbReference type="STRING" id="1126212.K2QQJ0"/>
<dbReference type="PROSITE" id="PS50203">
    <property type="entry name" value="CALPAIN_CAT"/>
    <property type="match status" value="1"/>
</dbReference>
<dbReference type="PANTHER" id="PTHR46143">
    <property type="entry name" value="CALPAIN-7"/>
    <property type="match status" value="1"/>
</dbReference>
<reference evidence="8 9" key="1">
    <citation type="journal article" date="2012" name="BMC Genomics">
        <title>Tools to kill: Genome of one of the most destructive plant pathogenic fungi Macrophomina phaseolina.</title>
        <authorList>
            <person name="Islam M.S."/>
            <person name="Haque M.S."/>
            <person name="Islam M.M."/>
            <person name="Emdad E.M."/>
            <person name="Halim A."/>
            <person name="Hossen Q.M.M."/>
            <person name="Hossain M.Z."/>
            <person name="Ahmed B."/>
            <person name="Rahim S."/>
            <person name="Rahman M.S."/>
            <person name="Alam M.M."/>
            <person name="Hou S."/>
            <person name="Wan X."/>
            <person name="Saito J.A."/>
            <person name="Alam M."/>
        </authorList>
    </citation>
    <scope>NUCLEOTIDE SEQUENCE [LARGE SCALE GENOMIC DNA]</scope>
    <source>
        <strain evidence="8 9">MS6</strain>
    </source>
</reference>
<evidence type="ECO:0000256" key="1">
    <source>
        <dbReference type="ARBA" id="ARBA00010193"/>
    </source>
</evidence>
<dbReference type="HOGENOM" id="CLU_006770_1_0_1"/>
<evidence type="ECO:0000256" key="3">
    <source>
        <dbReference type="ARBA" id="ARBA00022801"/>
    </source>
</evidence>
<gene>
    <name evidence="8" type="ORF">MPH_10664</name>
</gene>
<dbReference type="Gene3D" id="2.60.120.380">
    <property type="match status" value="1"/>
</dbReference>
<comment type="caution">
    <text evidence="8">The sequence shown here is derived from an EMBL/GenBank/DDBJ whole genome shotgun (WGS) entry which is preliminary data.</text>
</comment>
<dbReference type="VEuPathDB" id="FungiDB:MPH_10664"/>
<dbReference type="SMART" id="SM00230">
    <property type="entry name" value="CysPc"/>
    <property type="match status" value="1"/>
</dbReference>
<evidence type="ECO:0000256" key="4">
    <source>
        <dbReference type="ARBA" id="ARBA00022807"/>
    </source>
</evidence>
<name>K2QQJ0_MACPH</name>
<evidence type="ECO:0000256" key="6">
    <source>
        <dbReference type="SAM" id="MobiDB-lite"/>
    </source>
</evidence>
<dbReference type="GO" id="GO:0006508">
    <property type="term" value="P:proteolysis"/>
    <property type="evidence" value="ECO:0007669"/>
    <property type="project" value="UniProtKB-KW"/>
</dbReference>
<dbReference type="InterPro" id="IPR022683">
    <property type="entry name" value="Calpain_III"/>
</dbReference>
<proteinExistence type="inferred from homology"/>
<dbReference type="Pfam" id="PF01067">
    <property type="entry name" value="Calpain_III"/>
    <property type="match status" value="1"/>
</dbReference>
<keyword evidence="4 5" id="KW-0788">Thiol protease</keyword>
<dbReference type="SUPFAM" id="SSF54001">
    <property type="entry name" value="Cysteine proteinases"/>
    <property type="match status" value="1"/>
</dbReference>
<evidence type="ECO:0000256" key="2">
    <source>
        <dbReference type="ARBA" id="ARBA00022670"/>
    </source>
</evidence>
<evidence type="ECO:0000313" key="9">
    <source>
        <dbReference type="Proteomes" id="UP000007129"/>
    </source>
</evidence>
<dbReference type="Pfam" id="PF25435">
    <property type="entry name" value="PalB_C"/>
    <property type="match status" value="1"/>
</dbReference>
<accession>K2QQJ0</accession>
<feature type="active site" evidence="5">
    <location>
        <position position="390"/>
    </location>
</feature>
<dbReference type="FunCoup" id="K2QQJ0">
    <property type="interactions" value="22"/>
</dbReference>
<comment type="similarity">
    <text evidence="1">Belongs to the peptidase C2 family. PalB/RIM13 subfamily.</text>
</comment>
<feature type="domain" description="Calpain catalytic" evidence="7">
    <location>
        <begin position="147"/>
        <end position="473"/>
    </location>
</feature>
<dbReference type="InParanoid" id="K2QQJ0"/>
<dbReference type="Pfam" id="PF00648">
    <property type="entry name" value="Peptidase_C2"/>
    <property type="match status" value="1"/>
</dbReference>
<dbReference type="SMART" id="SM00720">
    <property type="entry name" value="calpain_III"/>
    <property type="match status" value="1"/>
</dbReference>
<keyword evidence="2 5" id="KW-0645">Protease</keyword>
<dbReference type="SUPFAM" id="SSF49758">
    <property type="entry name" value="Calpain large subunit, middle domain (domain III)"/>
    <property type="match status" value="2"/>
</dbReference>